<evidence type="ECO:0000256" key="1">
    <source>
        <dbReference type="ARBA" id="ARBA00005641"/>
    </source>
</evidence>
<reference evidence="10 11" key="1">
    <citation type="submission" date="2020-08" db="EMBL/GenBank/DDBJ databases">
        <title>Genomic Encyclopedia of Type Strains, Phase IV (KMG-IV): sequencing the most valuable type-strain genomes for metagenomic binning, comparative biology and taxonomic classification.</title>
        <authorList>
            <person name="Goeker M."/>
        </authorList>
    </citation>
    <scope>NUCLEOTIDE SEQUENCE [LARGE SCALE GENOMIC DNA]</scope>
    <source>
        <strain evidence="10 11">DSM 23562</strain>
    </source>
</reference>
<dbReference type="EMBL" id="JACHGW010000004">
    <property type="protein sequence ID" value="MBB6052509.1"/>
    <property type="molecule type" value="Genomic_DNA"/>
</dbReference>
<keyword evidence="4" id="KW-0119">Carbohydrate metabolism</keyword>
<dbReference type="PANTHER" id="PTHR31297">
    <property type="entry name" value="GLUCAN ENDO-1,6-BETA-GLUCOSIDASE B"/>
    <property type="match status" value="1"/>
</dbReference>
<evidence type="ECO:0000256" key="2">
    <source>
        <dbReference type="ARBA" id="ARBA00022801"/>
    </source>
</evidence>
<evidence type="ECO:0000256" key="8">
    <source>
        <dbReference type="SAM" id="SignalP"/>
    </source>
</evidence>
<evidence type="ECO:0000313" key="10">
    <source>
        <dbReference type="EMBL" id="MBB6052509.1"/>
    </source>
</evidence>
<evidence type="ECO:0000256" key="3">
    <source>
        <dbReference type="ARBA" id="ARBA00023001"/>
    </source>
</evidence>
<accession>A0A7W9SUL1</accession>
<evidence type="ECO:0000259" key="9">
    <source>
        <dbReference type="Pfam" id="PF00150"/>
    </source>
</evidence>
<evidence type="ECO:0000256" key="7">
    <source>
        <dbReference type="RuleBase" id="RU361153"/>
    </source>
</evidence>
<keyword evidence="3" id="KW-0136">Cellulose degradation</keyword>
<keyword evidence="8" id="KW-0732">Signal</keyword>
<dbReference type="InterPro" id="IPR001547">
    <property type="entry name" value="Glyco_hydro_5"/>
</dbReference>
<proteinExistence type="inferred from homology"/>
<comment type="caution">
    <text evidence="10">The sequence shown here is derived from an EMBL/GenBank/DDBJ whole genome shotgun (WGS) entry which is preliminary data.</text>
</comment>
<dbReference type="InterPro" id="IPR017853">
    <property type="entry name" value="GH"/>
</dbReference>
<dbReference type="SUPFAM" id="SSF51445">
    <property type="entry name" value="(Trans)glycosidases"/>
    <property type="match status" value="1"/>
</dbReference>
<gene>
    <name evidence="10" type="ORF">HNQ39_004330</name>
</gene>
<feature type="signal peptide" evidence="8">
    <location>
        <begin position="1"/>
        <end position="22"/>
    </location>
</feature>
<dbReference type="GO" id="GO:0030245">
    <property type="term" value="P:cellulose catabolic process"/>
    <property type="evidence" value="ECO:0007669"/>
    <property type="project" value="UniProtKB-KW"/>
</dbReference>
<dbReference type="GO" id="GO:0005576">
    <property type="term" value="C:extracellular region"/>
    <property type="evidence" value="ECO:0007669"/>
    <property type="project" value="TreeGrafter"/>
</dbReference>
<evidence type="ECO:0000256" key="5">
    <source>
        <dbReference type="ARBA" id="ARBA00023295"/>
    </source>
</evidence>
<dbReference type="AlphaFoldDB" id="A0A7W9SUL1"/>
<dbReference type="Gene3D" id="3.20.20.80">
    <property type="entry name" value="Glycosidases"/>
    <property type="match status" value="1"/>
</dbReference>
<dbReference type="GO" id="GO:0008422">
    <property type="term" value="F:beta-glucosidase activity"/>
    <property type="evidence" value="ECO:0007669"/>
    <property type="project" value="TreeGrafter"/>
</dbReference>
<evidence type="ECO:0000313" key="11">
    <source>
        <dbReference type="Proteomes" id="UP000520814"/>
    </source>
</evidence>
<dbReference type="GO" id="GO:0009986">
    <property type="term" value="C:cell surface"/>
    <property type="evidence" value="ECO:0007669"/>
    <property type="project" value="TreeGrafter"/>
</dbReference>
<dbReference type="InterPro" id="IPR050386">
    <property type="entry name" value="Glycosyl_hydrolase_5"/>
</dbReference>
<dbReference type="PANTHER" id="PTHR31297:SF41">
    <property type="entry name" value="ENDOGLUCANASE, PUTATIVE (AFU_ORTHOLOGUE AFUA_5G01830)-RELATED"/>
    <property type="match status" value="1"/>
</dbReference>
<keyword evidence="5 7" id="KW-0326">Glycosidase</keyword>
<dbReference type="Pfam" id="PF00150">
    <property type="entry name" value="Cellulase"/>
    <property type="match status" value="1"/>
</dbReference>
<comment type="similarity">
    <text evidence="1 7">Belongs to the glycosyl hydrolase 5 (cellulase A) family.</text>
</comment>
<evidence type="ECO:0000256" key="6">
    <source>
        <dbReference type="ARBA" id="ARBA00023326"/>
    </source>
</evidence>
<evidence type="ECO:0000256" key="4">
    <source>
        <dbReference type="ARBA" id="ARBA00023277"/>
    </source>
</evidence>
<keyword evidence="11" id="KW-1185">Reference proteome</keyword>
<keyword evidence="6" id="KW-0624">Polysaccharide degradation</keyword>
<dbReference type="RefSeq" id="WP_184201667.1">
    <property type="nucleotide sequence ID" value="NZ_JACHGW010000004.1"/>
</dbReference>
<sequence length="371" mass="41476">MNRQLSLLSLAFLLTLPVRALAQLPTPTYGWNLGNTMEPPSGVGTWGGKPSAALIQSVARAGFNTVRVPCAWDSHADKTTHKIDPGYLAQVKQVVDWCLAQRLHVIINAHWDGGWLENKLTGTVDPAIDTKMKAYWTQIAQAFAGYDSRLLFAGANEPNVDSPAKMAELLTYYQTFVDSVRATGGKNTSRWLIVSGPSTDIEKTNKLMDALPKDPTKGRLMVEVHYYTPYQFCLMSKDESWGKMAYFWGKDYRSTALPERNATFADEAGMDALFKSMHEKFVRKGIPVLLGEFRADRRLNNPELKGIERERHLASTTYWNRTVVQTAHRYKIAPIFWDTPGHLFDFTTGAVLDKDTIRALTGGPALPPPKP</sequence>
<feature type="domain" description="Glycoside hydrolase family 5" evidence="9">
    <location>
        <begin position="44"/>
        <end position="338"/>
    </location>
</feature>
<keyword evidence="2 7" id="KW-0378">Hydrolase</keyword>
<organism evidence="10 11">
    <name type="scientific">Armatimonas rosea</name>
    <dbReference type="NCBI Taxonomy" id="685828"/>
    <lineage>
        <taxon>Bacteria</taxon>
        <taxon>Bacillati</taxon>
        <taxon>Armatimonadota</taxon>
        <taxon>Armatimonadia</taxon>
        <taxon>Armatimonadales</taxon>
        <taxon>Armatimonadaceae</taxon>
        <taxon>Armatimonas</taxon>
    </lineage>
</organism>
<dbReference type="Proteomes" id="UP000520814">
    <property type="component" value="Unassembled WGS sequence"/>
</dbReference>
<protein>
    <submittedName>
        <fullName evidence="10">Aryl-phospho-beta-D-glucosidase BglC (GH1 family)</fullName>
    </submittedName>
</protein>
<feature type="chain" id="PRO_5031345009" evidence="8">
    <location>
        <begin position="23"/>
        <end position="371"/>
    </location>
</feature>
<name>A0A7W9SUL1_ARMRO</name>